<reference evidence="2 3" key="1">
    <citation type="journal article" date="2014" name="Genome Announc.">
        <title>Comparative Genome Analysis of Two Isolates of the Fish Pathogen Piscirickettsia salmonis from Different Hosts Reveals Major Differences in Virulence-Associated Secretion Systems.</title>
        <authorList>
            <person name="Bohle H."/>
            <person name="Henriquez P."/>
            <person name="Grothusen H."/>
            <person name="Navas E."/>
            <person name="Sandoval A."/>
            <person name="Bustamante F."/>
            <person name="Bustos P."/>
            <person name="Mancilla M."/>
        </authorList>
    </citation>
    <scope>NUCLEOTIDE SEQUENCE [LARGE SCALE GENOMIC DNA]</scope>
    <source>
        <strain evidence="3">B1-32597</strain>
    </source>
</reference>
<proteinExistence type="predicted"/>
<evidence type="ECO:0000256" key="1">
    <source>
        <dbReference type="SAM" id="MobiDB-lite"/>
    </source>
</evidence>
<gene>
    <name evidence="2" type="ORF">KU39_36</name>
</gene>
<evidence type="ECO:0000313" key="2">
    <source>
        <dbReference type="EMBL" id="ALB21224.1"/>
    </source>
</evidence>
<protein>
    <submittedName>
        <fullName evidence="2">Uncharacterized protein</fullName>
    </submittedName>
</protein>
<dbReference type="AlphaFoldDB" id="A0A1L6TFR4"/>
<organism evidence="2 3">
    <name type="scientific">Piscirickettsia salmonis</name>
    <dbReference type="NCBI Taxonomy" id="1238"/>
    <lineage>
        <taxon>Bacteria</taxon>
        <taxon>Pseudomonadati</taxon>
        <taxon>Pseudomonadota</taxon>
        <taxon>Gammaproteobacteria</taxon>
        <taxon>Thiotrichales</taxon>
        <taxon>Piscirickettsiaceae</taxon>
        <taxon>Piscirickettsia</taxon>
    </lineage>
</organism>
<feature type="region of interest" description="Disordered" evidence="1">
    <location>
        <begin position="34"/>
        <end position="56"/>
    </location>
</feature>
<feature type="compositionally biased region" description="Basic and acidic residues" evidence="1">
    <location>
        <begin position="34"/>
        <end position="50"/>
    </location>
</feature>
<sequence length="70" mass="8370">MPKYQNQEQQAKKFLEGTYDTLYNLFSQYARRAYEEQRHGPKPKNDRAGDWDGIYNTDSQDLRIDSCFKT</sequence>
<dbReference type="Proteomes" id="UP000029558">
    <property type="component" value="Chromosome"/>
</dbReference>
<accession>A0A1L6TFR4</accession>
<evidence type="ECO:0000313" key="3">
    <source>
        <dbReference type="Proteomes" id="UP000029558"/>
    </source>
</evidence>
<name>A0A1L6TFR4_PISSA</name>
<dbReference type="EMBL" id="CP012508">
    <property type="protein sequence ID" value="ALB21224.1"/>
    <property type="molecule type" value="Genomic_DNA"/>
</dbReference>
<dbReference type="RefSeq" id="WP_017376724.1">
    <property type="nucleotide sequence ID" value="NZ_CP012508.1"/>
</dbReference>